<dbReference type="PANTHER" id="PTHR30050:SF4">
    <property type="entry name" value="ATP-BINDING PROTEIN RV3427C IN INSERTION SEQUENCE-RELATED"/>
    <property type="match status" value="1"/>
</dbReference>
<dbReference type="AlphaFoldDB" id="A0A9X6TGL4"/>
<dbReference type="InterPro" id="IPR027417">
    <property type="entry name" value="P-loop_NTPase"/>
</dbReference>
<reference evidence="2 3" key="1">
    <citation type="submission" date="2017-09" db="EMBL/GenBank/DDBJ databases">
        <title>Large-scale bioinformatics analysis of Bacillus genomes uncovers conserved roles of natural products in bacterial physiology.</title>
        <authorList>
            <consortium name="Agbiome Team Llc"/>
            <person name="Bleich R.M."/>
            <person name="Grubbs K.J."/>
            <person name="Santa Maria K.C."/>
            <person name="Allen S.E."/>
            <person name="Farag S."/>
            <person name="Shank E.A."/>
            <person name="Bowers A."/>
        </authorList>
    </citation>
    <scope>NUCLEOTIDE SEQUENCE [LARGE SCALE GENOMIC DNA]</scope>
    <source>
        <strain evidence="2 3">AFS089089</strain>
    </source>
</reference>
<dbReference type="RefSeq" id="WP_098902862.1">
    <property type="nucleotide sequence ID" value="NZ_NVNL01000118.1"/>
</dbReference>
<dbReference type="PANTHER" id="PTHR30050">
    <property type="entry name" value="CHROMOSOMAL REPLICATION INITIATOR PROTEIN DNAA"/>
    <property type="match status" value="1"/>
</dbReference>
<dbReference type="Gene3D" id="3.40.50.300">
    <property type="entry name" value="P-loop containing nucleotide triphosphate hydrolases"/>
    <property type="match status" value="1"/>
</dbReference>
<dbReference type="EMBL" id="NVNL01000118">
    <property type="protein sequence ID" value="PEA85887.1"/>
    <property type="molecule type" value="Genomic_DNA"/>
</dbReference>
<dbReference type="GO" id="GO:0005524">
    <property type="term" value="F:ATP binding"/>
    <property type="evidence" value="ECO:0007669"/>
    <property type="project" value="InterPro"/>
</dbReference>
<proteinExistence type="predicted"/>
<dbReference type="InterPro" id="IPR002611">
    <property type="entry name" value="IstB_ATP-bd"/>
</dbReference>
<gene>
    <name evidence="2" type="ORF">CON71_33100</name>
</gene>
<organism evidence="2 3">
    <name type="scientific">Bacillus thuringiensis</name>
    <dbReference type="NCBI Taxonomy" id="1428"/>
    <lineage>
        <taxon>Bacteria</taxon>
        <taxon>Bacillati</taxon>
        <taxon>Bacillota</taxon>
        <taxon>Bacilli</taxon>
        <taxon>Bacillales</taxon>
        <taxon>Bacillaceae</taxon>
        <taxon>Bacillus</taxon>
        <taxon>Bacillus cereus group</taxon>
    </lineage>
</organism>
<dbReference type="GO" id="GO:0006260">
    <property type="term" value="P:DNA replication"/>
    <property type="evidence" value="ECO:0007669"/>
    <property type="project" value="TreeGrafter"/>
</dbReference>
<evidence type="ECO:0000313" key="3">
    <source>
        <dbReference type="Proteomes" id="UP000220702"/>
    </source>
</evidence>
<accession>A0A9X6TGL4</accession>
<feature type="domain" description="IstB-like ATP-binding" evidence="1">
    <location>
        <begin position="108"/>
        <end position="285"/>
    </location>
</feature>
<evidence type="ECO:0000313" key="2">
    <source>
        <dbReference type="EMBL" id="PEA85887.1"/>
    </source>
</evidence>
<sequence>MQKLGQKVASLTNTISDFKQWEKNYMVSLNRCKNIFLVGEAKVKDVCNKKMLIDKHTNEEFCPHCKMIEQEDQRLAEETLVIKQTSKVIHLYDAFADNSLINDKLKKATFDNYNPTNENLARAKREMQHFAETFNPKDPESKVITGLYGIGKSHLCVAVTKVLMKKGYSALFIQMNKLFTKIKSTWNRNSELTEDKLMELLATVDVLVIDDLGAEFTERDKEGITWKKTKTNEIIDSRVGRSTLYTSNFTISELAEMYGEREFSRMMENATKLEMAGENHRLRHFKKEE</sequence>
<dbReference type="SUPFAM" id="SSF52540">
    <property type="entry name" value="P-loop containing nucleoside triphosphate hydrolases"/>
    <property type="match status" value="1"/>
</dbReference>
<dbReference type="Proteomes" id="UP000220702">
    <property type="component" value="Unassembled WGS sequence"/>
</dbReference>
<name>A0A9X6TGL4_BACTU</name>
<dbReference type="Pfam" id="PF01695">
    <property type="entry name" value="IstB_IS21"/>
    <property type="match status" value="1"/>
</dbReference>
<protein>
    <recommendedName>
        <fullName evidence="1">IstB-like ATP-binding domain-containing protein</fullName>
    </recommendedName>
</protein>
<comment type="caution">
    <text evidence="2">The sequence shown here is derived from an EMBL/GenBank/DDBJ whole genome shotgun (WGS) entry which is preliminary data.</text>
</comment>
<evidence type="ECO:0000259" key="1">
    <source>
        <dbReference type="Pfam" id="PF01695"/>
    </source>
</evidence>